<dbReference type="Gene3D" id="3.40.50.10610">
    <property type="entry name" value="ABC-type transport auxiliary lipoprotein component"/>
    <property type="match status" value="1"/>
</dbReference>
<dbReference type="Proteomes" id="UP001497493">
    <property type="component" value="Chromosome"/>
</dbReference>
<proteinExistence type="predicted"/>
<dbReference type="EMBL" id="OZ026884">
    <property type="protein sequence ID" value="CAL1240040.1"/>
    <property type="molecule type" value="Genomic_DNA"/>
</dbReference>
<keyword evidence="2" id="KW-1185">Reference proteome</keyword>
<gene>
    <name evidence="1" type="ORF">MECH1_V1_1264</name>
</gene>
<sequence>MVVVDYEHYKKHESDPDSLLHPGEVGPFVIKGTITEFNEVAEANDSRKGGSLGWAGTVLGIAGAVSGTPGAGIAGAAVSAANPTWENTKARRTGSVGMDLQVLDPRSGRVVGTIVSHGSFTSESATSGFSLFGVGGGESAFAASALGQATRAALNDTLRQLSDQLKVKGLAFAPAAAGAEAPVAKVSSRKSRRH</sequence>
<reference evidence="1 2" key="1">
    <citation type="submission" date="2024-04" db="EMBL/GenBank/DDBJ databases">
        <authorList>
            <person name="Cremers G."/>
        </authorList>
    </citation>
    <scope>NUCLEOTIDE SEQUENCE [LARGE SCALE GENOMIC DNA]</scope>
    <source>
        <strain evidence="1">MeCH1-AG</strain>
    </source>
</reference>
<accession>A0ABM9NHE8</accession>
<protein>
    <recommendedName>
        <fullName evidence="3">Curli production assembly/transport component CsgG</fullName>
    </recommendedName>
</protein>
<organism evidence="1 2">
    <name type="scientific">Candidatus Methylocalor cossyra</name>
    <dbReference type="NCBI Taxonomy" id="3108543"/>
    <lineage>
        <taxon>Bacteria</taxon>
        <taxon>Pseudomonadati</taxon>
        <taxon>Pseudomonadota</taxon>
        <taxon>Gammaproteobacteria</taxon>
        <taxon>Methylococcales</taxon>
        <taxon>Methylococcaceae</taxon>
        <taxon>Candidatus Methylocalor</taxon>
    </lineage>
</organism>
<evidence type="ECO:0000313" key="2">
    <source>
        <dbReference type="Proteomes" id="UP001497493"/>
    </source>
</evidence>
<name>A0ABM9NHE8_9GAMM</name>
<evidence type="ECO:0008006" key="3">
    <source>
        <dbReference type="Google" id="ProtNLM"/>
    </source>
</evidence>
<evidence type="ECO:0000313" key="1">
    <source>
        <dbReference type="EMBL" id="CAL1240040.1"/>
    </source>
</evidence>